<accession>A0A9X4LL18</accession>
<evidence type="ECO:0000256" key="1">
    <source>
        <dbReference type="SAM" id="MobiDB-lite"/>
    </source>
</evidence>
<gene>
    <name evidence="2" type="ORF">EXJ73_20740</name>
</gene>
<dbReference type="EMBL" id="SGUG01000044">
    <property type="protein sequence ID" value="MDG0864891.1"/>
    <property type="molecule type" value="Genomic_DNA"/>
</dbReference>
<comment type="caution">
    <text evidence="2">The sequence shown here is derived from an EMBL/GenBank/DDBJ whole genome shotgun (WGS) entry which is preliminary data.</text>
</comment>
<name>A0A9X4LL18_9BURK</name>
<dbReference type="Proteomes" id="UP001152766">
    <property type="component" value="Unassembled WGS sequence"/>
</dbReference>
<sequence>MFTTYPPYEFPIPPGLAHPDARYWRVVELSLHAPWFLLSVEVPDGEAGMSFVRTMIFGWESDLISFIPTVDAGEIKGLVCMVPGWKAPCGQWTSREVHEVWLASDAGGQQFLQLIDADGQALDVGLPTEPDAAVSDRELLLKFKPRRRRQAAARRLRNSGRAGPKHASATGL</sequence>
<protein>
    <submittedName>
        <fullName evidence="2">Uncharacterized protein</fullName>
    </submittedName>
</protein>
<evidence type="ECO:0000313" key="2">
    <source>
        <dbReference type="EMBL" id="MDG0864891.1"/>
    </source>
</evidence>
<dbReference type="RefSeq" id="WP_268149109.1">
    <property type="nucleotide sequence ID" value="NZ_JAPPUW010000006.1"/>
</dbReference>
<evidence type="ECO:0000313" key="3">
    <source>
        <dbReference type="Proteomes" id="UP001152766"/>
    </source>
</evidence>
<feature type="region of interest" description="Disordered" evidence="1">
    <location>
        <begin position="152"/>
        <end position="172"/>
    </location>
</feature>
<dbReference type="AlphaFoldDB" id="A0A9X4LL18"/>
<keyword evidence="3" id="KW-1185">Reference proteome</keyword>
<proteinExistence type="predicted"/>
<reference evidence="2" key="1">
    <citation type="submission" date="2019-02" db="EMBL/GenBank/DDBJ databases">
        <title>Draft genome of the type strain Pelomonas aquatica CCUG 52575T.</title>
        <authorList>
            <person name="Gomila M."/>
            <person name="Lalucat J."/>
        </authorList>
    </citation>
    <scope>NUCLEOTIDE SEQUENCE</scope>
    <source>
        <strain evidence="2">CCUG 52575</strain>
    </source>
</reference>
<organism evidence="2 3">
    <name type="scientific">Pelomonas aquatica</name>
    <dbReference type="NCBI Taxonomy" id="431058"/>
    <lineage>
        <taxon>Bacteria</taxon>
        <taxon>Pseudomonadati</taxon>
        <taxon>Pseudomonadota</taxon>
        <taxon>Betaproteobacteria</taxon>
        <taxon>Burkholderiales</taxon>
        <taxon>Sphaerotilaceae</taxon>
        <taxon>Roseateles</taxon>
    </lineage>
</organism>